<dbReference type="InterPro" id="IPR036179">
    <property type="entry name" value="Ig-like_dom_sf"/>
</dbReference>
<evidence type="ECO:0000259" key="1">
    <source>
        <dbReference type="PROSITE" id="PS50835"/>
    </source>
</evidence>
<organism evidence="2 3">
    <name type="scientific">Rhamnusium bicolor</name>
    <dbReference type="NCBI Taxonomy" id="1586634"/>
    <lineage>
        <taxon>Eukaryota</taxon>
        <taxon>Metazoa</taxon>
        <taxon>Ecdysozoa</taxon>
        <taxon>Arthropoda</taxon>
        <taxon>Hexapoda</taxon>
        <taxon>Insecta</taxon>
        <taxon>Pterygota</taxon>
        <taxon>Neoptera</taxon>
        <taxon>Endopterygota</taxon>
        <taxon>Coleoptera</taxon>
        <taxon>Polyphaga</taxon>
        <taxon>Cucujiformia</taxon>
        <taxon>Chrysomeloidea</taxon>
        <taxon>Cerambycidae</taxon>
        <taxon>Lepturinae</taxon>
        <taxon>Rhagiini</taxon>
        <taxon>Rhamnusium</taxon>
    </lineage>
</organism>
<sequence length="110" mass="12978">MAWSLIFTKELVNVTRDPGKVVKLICEVQNLDTNNTIRVSFNWKHNEVPVEYDNRFRIKNVKIKDNVFRSTLRISKLDYFDRGFWDCLASNGADKIKSVAFLEINQSHKW</sequence>
<dbReference type="SUPFAM" id="SSF48726">
    <property type="entry name" value="Immunoglobulin"/>
    <property type="match status" value="1"/>
</dbReference>
<dbReference type="EMBL" id="JANEYF010004374">
    <property type="protein sequence ID" value="KAJ8931385.1"/>
    <property type="molecule type" value="Genomic_DNA"/>
</dbReference>
<name>A0AAV8WZ18_9CUCU</name>
<dbReference type="AlphaFoldDB" id="A0AAV8WZ18"/>
<protein>
    <recommendedName>
        <fullName evidence="1">Ig-like domain-containing protein</fullName>
    </recommendedName>
</protein>
<reference evidence="2" key="1">
    <citation type="journal article" date="2023" name="Insect Mol. Biol.">
        <title>Genome sequencing provides insights into the evolution of gene families encoding plant cell wall-degrading enzymes in longhorned beetles.</title>
        <authorList>
            <person name="Shin N.R."/>
            <person name="Okamura Y."/>
            <person name="Kirsch R."/>
            <person name="Pauchet Y."/>
        </authorList>
    </citation>
    <scope>NUCLEOTIDE SEQUENCE</scope>
    <source>
        <strain evidence="2">RBIC_L_NR</strain>
    </source>
</reference>
<dbReference type="InterPro" id="IPR013783">
    <property type="entry name" value="Ig-like_fold"/>
</dbReference>
<keyword evidence="3" id="KW-1185">Reference proteome</keyword>
<gene>
    <name evidence="2" type="ORF">NQ314_015710</name>
</gene>
<dbReference type="InterPro" id="IPR013098">
    <property type="entry name" value="Ig_I-set"/>
</dbReference>
<evidence type="ECO:0000313" key="3">
    <source>
        <dbReference type="Proteomes" id="UP001162156"/>
    </source>
</evidence>
<dbReference type="Proteomes" id="UP001162156">
    <property type="component" value="Unassembled WGS sequence"/>
</dbReference>
<feature type="non-terminal residue" evidence="2">
    <location>
        <position position="110"/>
    </location>
</feature>
<feature type="domain" description="Ig-like" evidence="1">
    <location>
        <begin position="19"/>
        <end position="100"/>
    </location>
</feature>
<evidence type="ECO:0000313" key="2">
    <source>
        <dbReference type="EMBL" id="KAJ8931385.1"/>
    </source>
</evidence>
<dbReference type="Pfam" id="PF07679">
    <property type="entry name" value="I-set"/>
    <property type="match status" value="1"/>
</dbReference>
<accession>A0AAV8WZ18</accession>
<dbReference type="InterPro" id="IPR007110">
    <property type="entry name" value="Ig-like_dom"/>
</dbReference>
<comment type="caution">
    <text evidence="2">The sequence shown here is derived from an EMBL/GenBank/DDBJ whole genome shotgun (WGS) entry which is preliminary data.</text>
</comment>
<dbReference type="Gene3D" id="2.60.40.10">
    <property type="entry name" value="Immunoglobulins"/>
    <property type="match status" value="1"/>
</dbReference>
<dbReference type="PROSITE" id="PS50835">
    <property type="entry name" value="IG_LIKE"/>
    <property type="match status" value="1"/>
</dbReference>
<proteinExistence type="predicted"/>